<dbReference type="FunFam" id="3.30.450.40:FF:000044">
    <property type="entry name" value="Putative sensor histidine kinase/response regulator"/>
    <property type="match status" value="1"/>
</dbReference>
<dbReference type="Gene3D" id="3.30.565.10">
    <property type="entry name" value="Histidine kinase-like ATPase, C-terminal domain"/>
    <property type="match status" value="1"/>
</dbReference>
<feature type="region of interest" description="Disordered" evidence="15">
    <location>
        <begin position="489"/>
        <end position="534"/>
    </location>
</feature>
<keyword evidence="6 19" id="KW-0808">Transferase</keyword>
<dbReference type="CDD" id="cd16922">
    <property type="entry name" value="HATPase_EvgS-ArcB-TorS-like"/>
    <property type="match status" value="1"/>
</dbReference>
<organism evidence="19 20">
    <name type="scientific">Recurvomyces mirabilis</name>
    <dbReference type="NCBI Taxonomy" id="574656"/>
    <lineage>
        <taxon>Eukaryota</taxon>
        <taxon>Fungi</taxon>
        <taxon>Dikarya</taxon>
        <taxon>Ascomycota</taxon>
        <taxon>Pezizomycotina</taxon>
        <taxon>Dothideomycetes</taxon>
        <taxon>Dothideomycetidae</taxon>
        <taxon>Mycosphaerellales</taxon>
        <taxon>Teratosphaeriaceae</taxon>
        <taxon>Recurvomyces</taxon>
    </lineage>
</organism>
<sequence length="2365" mass="263088">MVDAQKQDWLSPQSSGDTTAFLKRTHERLREELSEYEFDEDFTPFHSSYDNWHFFGKRRPKHEREARKKSSSAVSRRQSTRTRSDYDGSVDEEKEKDVWVVGRVSLHSLRLEREYKMCQKLYDEDAPDYRHFVRPLQVVNLPARHNGEDTLCAMVVESPGRNYMRHLMEFGPNFYQGTPDSPWSSRDDPVKLLTFLDFAIGAAECCEILHHGNRAVHGELRGDAFHFNQDTGSVKMINFGGGVRSFEHGLTSAGWSSLMAELGVEHKLQFVAPEQTGRLPAEPDSRTDLYSLGILFYVMLTGRPAFDGKTPLDIMQNVLSRRIPLVTSMREDIPDAVSAIIQKMTHKNMDDRYNSSTGVKHDLEELKKILTDGDEQALCQFKMAKSDVSSFWTLPSALIGREEQRNIILTVMEQAAHHIARAAPITRKGLYSLSSGSSLMSGDRPEISMLDEILSDSTSSGGGDRERDSRLSSVAEIVPLELHRLRTVQGLDPTVTSSRDGNELPTLDRTSSNDGRTSGLEGTDGSLRPSGSNYNLNADSSSLLRVAQKLKRKGKTEVISIGGLAGHGKSTLVQAIAPTARRYGYFTSAKFDQVRQSPFDPIIRVMSSLFRQIFSEHDVNTPFHENIRTFVKPFWGQLHSSLELPDWLLTAGNNPMVSKTAPSTISSANGSTNIPGVRRICNIAATQEWLKAGGSNKTSRFMHIFLDVLRLLAVQKFISFCLDDLQFADPESLDLLQMIVSARIPVVLVLTHRGEEHLTPTIRKLITSAHKVELGTFTDDETAQYVTETLHRSKEYCMPLVAVMQEKTGGNPFFLRELLDSGYRKGCIYFCWKCSQWEYGVDKLFEEFSNPDSGRFSSNDFISRRLQELSVDAQTLICWASIIGNSFTFTMMKYIMACDCSKASPAELLPPAAKDAVGGLQACINSFIIMGTDEEDRFKFSHDRYLAAADTLCEPYQRSEMHYVIACAMMKHTTFDPVTMPTKALFQQARHICEGFDAVKLRAKHNAPFRDLLYQAAETARESGARKSGLWYFKHCLDLLHKDPWIDDHDDSSYGETLTLMTKAAEAYWYCGQMNDAGVLLKQVMRNAREPADKAPATIIASRMYNVAGDNKTAFDILEAALLDLGISLSSPTMEECDAEFEQLLPAVQAKCSNLGDFQENSGDRELFTLGALLVELLSAAFWENNLLFYRVTLQIVKLYLERGMFPHVGLGLVHMGNIAISRFNLLTWGIELGNAALKVFDAYPDEAYTVGRGLTIHAFCLGHLQYSMGDNFGALNRALEAASAAGDKVLHLLNVGIVAAYRVWASEHLAEVESFVASVTEEYPDWKQSMRGGVFLSGVRQYCRALAGKTYARTSTNVFSDEHHSDADFIKHIKTMCSNPNIPLVIYYNYKMVTLYRFGYYEKAHELGKWIMEQVDNLWCTRYLYTSNFYVAMTNLALIREDPDRSDCDQLMKQVYASQAKIANISTINPLNFEIFNALLEAEIADATQKYQNCLANYERAINHAVLNGVGLDEGLSLELYASWLDRKGASRPARAIMLDSISAYRRVGATGKADQMSERYEFLLYGTRSLNTQDAGTQTMVFEGVNTSFKLDKIADHTAPHDAADRTQQWVDPPSAPTGAQMMKESPAALSGGLSAVGLDMIDLASILESSQLLSSELNVDKLLSKLSAIIVDSTGADLCGLVVEAEDGGFCVAAIGTPEGTEAPPNGIPLDQVDDPVARQITMYTLRFKEQLFLRNVIEDERFSNVPPSWLEKNPEGASMIALPIIHGDNVLLGSLYCQAAPNTFTERTVTLLKLLVNQIAISIANALLFKQVEKVSARNSSMLDVQKQALAQARESEKKAKAAEAKAMEMVRLKDEAAKAKSMFLANVSHELRTPLNGVIGMSEMLKATPLNKEQEEHADSIRICADTLLSVINDILDFSKLEAGKMQVFSVPLSLTETISEVVRALSYTNLERNLRTIEELELDPHLIVMGDPVRLHQILMNLMSNAYKFTAKGHVTVRAKVDNQDADFIQVTVSVTDTGIGVSDEQQKKLFLPFSQADSSTARSYGGTGLGLSICKAIIENVMKGHIWLESKPGVGTTVSFTLPFKKVKASSTNGDLINGSTSAHGREANPMAIFTPPAVEEEEGTSSRHISLAGIPRDELKVCIAEDNPINQKIAINFVKRLGFNCEAFGDGQQAVDALGRAAKDQKPFHLVLMDVQMPVLDGYNATREIRKHEDPEVRDVLVIAMTASAIRGDREKCLEAGMNNYLAKPVRAEMLKQMLESYLNQPARTMPNLQQEANKLVEGVVNGLEKSGTIVSNGDQQKAVAEQPERDGGREGLKAAVGKPERPRSRQRETEIHLKPEEMVAREKKENLPRRPA</sequence>
<dbReference type="FunFam" id="1.10.510.10:FF:000579">
    <property type="entry name" value="Sensor histidine kinase/response regulator, putative"/>
    <property type="match status" value="1"/>
</dbReference>
<feature type="modified residue" description="4-aspartylphosphate" evidence="13">
    <location>
        <position position="2202"/>
    </location>
</feature>
<dbReference type="SMART" id="SM00065">
    <property type="entry name" value="GAF"/>
    <property type="match status" value="1"/>
</dbReference>
<dbReference type="FunFam" id="3.40.50.2300:FF:000285">
    <property type="entry name" value="Putative sensor histidine kinase/response regulator"/>
    <property type="match status" value="1"/>
</dbReference>
<dbReference type="InterPro" id="IPR004358">
    <property type="entry name" value="Sig_transdc_His_kin-like_C"/>
</dbReference>
<gene>
    <name evidence="19" type="primary">CHK1</name>
    <name evidence="19" type="ORF">LTR78_008338</name>
</gene>
<evidence type="ECO:0000256" key="10">
    <source>
        <dbReference type="ARBA" id="ARBA00022840"/>
    </source>
</evidence>
<comment type="subcellular location">
    <subcellularLocation>
        <location evidence="2">Cell membrane</location>
        <topology evidence="2">Multi-pass membrane protein</topology>
    </subcellularLocation>
</comment>
<dbReference type="GO" id="GO:0005886">
    <property type="term" value="C:plasma membrane"/>
    <property type="evidence" value="ECO:0007669"/>
    <property type="project" value="UniProtKB-SubCell"/>
</dbReference>
<keyword evidence="12" id="KW-0472">Membrane</keyword>
<feature type="domain" description="Histidine kinase" evidence="17">
    <location>
        <begin position="1871"/>
        <end position="2093"/>
    </location>
</feature>
<dbReference type="Pfam" id="PF02518">
    <property type="entry name" value="HATPase_c"/>
    <property type="match status" value="1"/>
</dbReference>
<dbReference type="FunFam" id="1.10.287.130:FF:000003">
    <property type="entry name" value="Histidine kinase"/>
    <property type="match status" value="1"/>
</dbReference>
<dbReference type="RefSeq" id="XP_064696467.1">
    <property type="nucleotide sequence ID" value="XM_064836258.1"/>
</dbReference>
<keyword evidence="4" id="KW-1003">Cell membrane</keyword>
<keyword evidence="8" id="KW-0547">Nucleotide-binding</keyword>
<evidence type="ECO:0000256" key="1">
    <source>
        <dbReference type="ARBA" id="ARBA00000085"/>
    </source>
</evidence>
<keyword evidence="5 13" id="KW-0597">Phosphoprotein</keyword>
<evidence type="ECO:0000256" key="2">
    <source>
        <dbReference type="ARBA" id="ARBA00004651"/>
    </source>
</evidence>
<dbReference type="SUPFAM" id="SSF47384">
    <property type="entry name" value="Homodimeric domain of signal transducing histidine kinase"/>
    <property type="match status" value="1"/>
</dbReference>
<comment type="catalytic activity">
    <reaction evidence="1">
        <text>ATP + protein L-histidine = ADP + protein N-phospho-L-histidine.</text>
        <dbReference type="EC" id="2.7.13.3"/>
    </reaction>
</comment>
<evidence type="ECO:0000313" key="19">
    <source>
        <dbReference type="EMBL" id="KAK3671793.1"/>
    </source>
</evidence>
<feature type="region of interest" description="Disordered" evidence="15">
    <location>
        <begin position="2299"/>
        <end position="2365"/>
    </location>
</feature>
<dbReference type="Gene3D" id="3.30.450.40">
    <property type="match status" value="1"/>
</dbReference>
<dbReference type="InterPro" id="IPR041664">
    <property type="entry name" value="AAA_16"/>
</dbReference>
<dbReference type="GeneID" id="89960793"/>
<dbReference type="EC" id="2.7.13.3" evidence="3"/>
<dbReference type="SUPFAM" id="SSF52540">
    <property type="entry name" value="P-loop containing nucleoside triphosphate hydrolases"/>
    <property type="match status" value="1"/>
</dbReference>
<dbReference type="InterPro" id="IPR011006">
    <property type="entry name" value="CheY-like_superfamily"/>
</dbReference>
<dbReference type="InterPro" id="IPR000719">
    <property type="entry name" value="Prot_kinase_dom"/>
</dbReference>
<dbReference type="GO" id="GO:0009927">
    <property type="term" value="F:histidine phosphotransfer kinase activity"/>
    <property type="evidence" value="ECO:0007669"/>
    <property type="project" value="TreeGrafter"/>
</dbReference>
<dbReference type="Pfam" id="PF00072">
    <property type="entry name" value="Response_reg"/>
    <property type="match status" value="1"/>
</dbReference>
<dbReference type="SUPFAM" id="SSF52172">
    <property type="entry name" value="CheY-like"/>
    <property type="match status" value="1"/>
</dbReference>
<dbReference type="SUPFAM" id="SSF55874">
    <property type="entry name" value="ATPase domain of HSP90 chaperone/DNA topoisomerase II/histidine kinase"/>
    <property type="match status" value="1"/>
</dbReference>
<evidence type="ECO:0000259" key="17">
    <source>
        <dbReference type="PROSITE" id="PS50109"/>
    </source>
</evidence>
<evidence type="ECO:0000256" key="14">
    <source>
        <dbReference type="SAM" id="Coils"/>
    </source>
</evidence>
<proteinExistence type="predicted"/>
<dbReference type="CDD" id="cd00082">
    <property type="entry name" value="HisKA"/>
    <property type="match status" value="1"/>
</dbReference>
<dbReference type="PANTHER" id="PTHR43047">
    <property type="entry name" value="TWO-COMPONENT HISTIDINE PROTEIN KINASE"/>
    <property type="match status" value="1"/>
</dbReference>
<evidence type="ECO:0000256" key="3">
    <source>
        <dbReference type="ARBA" id="ARBA00012438"/>
    </source>
</evidence>
<evidence type="ECO:0000259" key="18">
    <source>
        <dbReference type="PROSITE" id="PS50110"/>
    </source>
</evidence>
<dbReference type="GO" id="GO:0005524">
    <property type="term" value="F:ATP binding"/>
    <property type="evidence" value="ECO:0007669"/>
    <property type="project" value="UniProtKB-KW"/>
</dbReference>
<dbReference type="PRINTS" id="PR00344">
    <property type="entry name" value="BCTRLSENSOR"/>
</dbReference>
<dbReference type="InterPro" id="IPR029016">
    <property type="entry name" value="GAF-like_dom_sf"/>
</dbReference>
<dbReference type="Gene3D" id="3.40.50.2300">
    <property type="match status" value="1"/>
</dbReference>
<dbReference type="SUPFAM" id="SSF56112">
    <property type="entry name" value="Protein kinase-like (PK-like)"/>
    <property type="match status" value="1"/>
</dbReference>
<feature type="compositionally biased region" description="Polar residues" evidence="15">
    <location>
        <begin position="8"/>
        <end position="18"/>
    </location>
</feature>
<evidence type="ECO:0000256" key="15">
    <source>
        <dbReference type="SAM" id="MobiDB-lite"/>
    </source>
</evidence>
<dbReference type="PANTHER" id="PTHR43047:SF46">
    <property type="entry name" value="HISTIDINE KINASE_RESPONSE REGULATOR, PUTATIVE (AFU_ORTHOLOGUE AFUA_3G12550)-RELATED"/>
    <property type="match status" value="1"/>
</dbReference>
<feature type="region of interest" description="Disordered" evidence="15">
    <location>
        <begin position="1"/>
        <end position="21"/>
    </location>
</feature>
<dbReference type="Pfam" id="PF00512">
    <property type="entry name" value="HisKA"/>
    <property type="match status" value="1"/>
</dbReference>
<evidence type="ECO:0000256" key="7">
    <source>
        <dbReference type="ARBA" id="ARBA00022692"/>
    </source>
</evidence>
<dbReference type="SMART" id="SM00388">
    <property type="entry name" value="HisKA"/>
    <property type="match status" value="1"/>
</dbReference>
<keyword evidence="11" id="KW-1133">Transmembrane helix</keyword>
<name>A0AAE0TTC7_9PEZI</name>
<keyword evidence="20" id="KW-1185">Reference proteome</keyword>
<evidence type="ECO:0000313" key="20">
    <source>
        <dbReference type="Proteomes" id="UP001274830"/>
    </source>
</evidence>
<evidence type="ECO:0000256" key="6">
    <source>
        <dbReference type="ARBA" id="ARBA00022679"/>
    </source>
</evidence>
<dbReference type="Pfam" id="PF01590">
    <property type="entry name" value="GAF"/>
    <property type="match status" value="1"/>
</dbReference>
<dbReference type="FunFam" id="3.30.565.10:FF:000010">
    <property type="entry name" value="Sensor histidine kinase RcsC"/>
    <property type="match status" value="1"/>
</dbReference>
<dbReference type="InterPro" id="IPR003594">
    <property type="entry name" value="HATPase_dom"/>
</dbReference>
<reference evidence="19" key="1">
    <citation type="submission" date="2023-07" db="EMBL/GenBank/DDBJ databases">
        <title>Black Yeasts Isolated from many extreme environments.</title>
        <authorList>
            <person name="Coleine C."/>
            <person name="Stajich J.E."/>
            <person name="Selbmann L."/>
        </authorList>
    </citation>
    <scope>NUCLEOTIDE SEQUENCE</scope>
    <source>
        <strain evidence="19">CCFEE 5485</strain>
    </source>
</reference>
<evidence type="ECO:0000259" key="16">
    <source>
        <dbReference type="PROSITE" id="PS50011"/>
    </source>
</evidence>
<dbReference type="CDD" id="cd17546">
    <property type="entry name" value="REC_hyHK_CKI1_RcsC-like"/>
    <property type="match status" value="1"/>
</dbReference>
<dbReference type="InterPro" id="IPR027417">
    <property type="entry name" value="P-loop_NTPase"/>
</dbReference>
<dbReference type="PROSITE" id="PS50011">
    <property type="entry name" value="PROTEIN_KINASE_DOM"/>
    <property type="match status" value="1"/>
</dbReference>
<evidence type="ECO:0000256" key="11">
    <source>
        <dbReference type="ARBA" id="ARBA00022989"/>
    </source>
</evidence>
<dbReference type="EMBL" id="JAUTXT010000039">
    <property type="protein sequence ID" value="KAK3671793.1"/>
    <property type="molecule type" value="Genomic_DNA"/>
</dbReference>
<dbReference type="PROSITE" id="PS50110">
    <property type="entry name" value="RESPONSE_REGULATORY"/>
    <property type="match status" value="1"/>
</dbReference>
<dbReference type="Gene3D" id="1.10.510.10">
    <property type="entry name" value="Transferase(Phosphotransferase) domain 1"/>
    <property type="match status" value="1"/>
</dbReference>
<evidence type="ECO:0000256" key="12">
    <source>
        <dbReference type="ARBA" id="ARBA00023136"/>
    </source>
</evidence>
<feature type="domain" description="Protein kinase" evidence="16">
    <location>
        <begin position="95"/>
        <end position="364"/>
    </location>
</feature>
<dbReference type="Pfam" id="PF00069">
    <property type="entry name" value="Pkinase"/>
    <property type="match status" value="1"/>
</dbReference>
<dbReference type="SMART" id="SM00220">
    <property type="entry name" value="S_TKc"/>
    <property type="match status" value="1"/>
</dbReference>
<accession>A0AAE0TTC7</accession>
<evidence type="ECO:0000256" key="8">
    <source>
        <dbReference type="ARBA" id="ARBA00022741"/>
    </source>
</evidence>
<keyword evidence="14" id="KW-0175">Coiled coil</keyword>
<dbReference type="SMART" id="SM00387">
    <property type="entry name" value="HATPase_c"/>
    <property type="match status" value="1"/>
</dbReference>
<keyword evidence="7" id="KW-0812">Transmembrane</keyword>
<dbReference type="InterPro" id="IPR036890">
    <property type="entry name" value="HATPase_C_sf"/>
</dbReference>
<feature type="coiled-coil region" evidence="14">
    <location>
        <begin position="1830"/>
        <end position="1857"/>
    </location>
</feature>
<feature type="region of interest" description="Disordered" evidence="15">
    <location>
        <begin position="63"/>
        <end position="89"/>
    </location>
</feature>
<dbReference type="SUPFAM" id="SSF55781">
    <property type="entry name" value="GAF domain-like"/>
    <property type="match status" value="1"/>
</dbReference>
<evidence type="ECO:0000256" key="9">
    <source>
        <dbReference type="ARBA" id="ARBA00022777"/>
    </source>
</evidence>
<dbReference type="InterPro" id="IPR011009">
    <property type="entry name" value="Kinase-like_dom_sf"/>
</dbReference>
<keyword evidence="10" id="KW-0067">ATP-binding</keyword>
<dbReference type="GO" id="GO:0000155">
    <property type="term" value="F:phosphorelay sensor kinase activity"/>
    <property type="evidence" value="ECO:0007669"/>
    <property type="project" value="InterPro"/>
</dbReference>
<dbReference type="InterPro" id="IPR003661">
    <property type="entry name" value="HisK_dim/P_dom"/>
</dbReference>
<dbReference type="Gene3D" id="1.10.287.130">
    <property type="match status" value="1"/>
</dbReference>
<evidence type="ECO:0000256" key="4">
    <source>
        <dbReference type="ARBA" id="ARBA00022475"/>
    </source>
</evidence>
<keyword evidence="9 19" id="KW-0418">Kinase</keyword>
<dbReference type="Pfam" id="PF13191">
    <property type="entry name" value="AAA_16"/>
    <property type="match status" value="1"/>
</dbReference>
<dbReference type="Proteomes" id="UP001274830">
    <property type="component" value="Unassembled WGS sequence"/>
</dbReference>
<protein>
    <recommendedName>
        <fullName evidence="3">histidine kinase</fullName>
        <ecNumber evidence="3">2.7.13.3</ecNumber>
    </recommendedName>
</protein>
<dbReference type="InterPro" id="IPR003018">
    <property type="entry name" value="GAF"/>
</dbReference>
<dbReference type="InterPro" id="IPR001789">
    <property type="entry name" value="Sig_transdc_resp-reg_receiver"/>
</dbReference>
<dbReference type="PROSITE" id="PS50109">
    <property type="entry name" value="HIS_KIN"/>
    <property type="match status" value="1"/>
</dbReference>
<evidence type="ECO:0000256" key="13">
    <source>
        <dbReference type="PROSITE-ProRule" id="PRU00169"/>
    </source>
</evidence>
<dbReference type="InterPro" id="IPR036097">
    <property type="entry name" value="HisK_dim/P_sf"/>
</dbReference>
<dbReference type="InterPro" id="IPR005467">
    <property type="entry name" value="His_kinase_dom"/>
</dbReference>
<feature type="domain" description="Response regulatory" evidence="18">
    <location>
        <begin position="2148"/>
        <end position="2271"/>
    </location>
</feature>
<comment type="caution">
    <text evidence="19">The sequence shown here is derived from an EMBL/GenBank/DDBJ whole genome shotgun (WGS) entry which is preliminary data.</text>
</comment>
<dbReference type="SMART" id="SM00448">
    <property type="entry name" value="REC"/>
    <property type="match status" value="1"/>
</dbReference>
<evidence type="ECO:0000256" key="5">
    <source>
        <dbReference type="ARBA" id="ARBA00022553"/>
    </source>
</evidence>
<feature type="compositionally biased region" description="Basic and acidic residues" evidence="15">
    <location>
        <begin position="2315"/>
        <end position="2365"/>
    </location>
</feature>